<name>A0A0R2FD69_9LACO</name>
<feature type="compositionally biased region" description="Polar residues" evidence="1">
    <location>
        <begin position="569"/>
        <end position="598"/>
    </location>
</feature>
<dbReference type="InterPro" id="IPR041558">
    <property type="entry name" value="MucBP_2"/>
</dbReference>
<dbReference type="Gene3D" id="3.10.430.110">
    <property type="match status" value="1"/>
</dbReference>
<feature type="compositionally biased region" description="Low complexity" evidence="1">
    <location>
        <begin position="308"/>
        <end position="408"/>
    </location>
</feature>
<keyword evidence="4" id="KW-1185">Reference proteome</keyword>
<evidence type="ECO:0000259" key="2">
    <source>
        <dbReference type="Pfam" id="PF17965"/>
    </source>
</evidence>
<feature type="region of interest" description="Disordered" evidence="1">
    <location>
        <begin position="289"/>
        <end position="408"/>
    </location>
</feature>
<evidence type="ECO:0000313" key="3">
    <source>
        <dbReference type="EMBL" id="KRN26514.1"/>
    </source>
</evidence>
<reference evidence="3 4" key="1">
    <citation type="journal article" date="2015" name="Genome Announc.">
        <title>Expanding the biotechnology potential of lactobacilli through comparative genomics of 213 strains and associated genera.</title>
        <authorList>
            <person name="Sun Z."/>
            <person name="Harris H.M."/>
            <person name="McCann A."/>
            <person name="Guo C."/>
            <person name="Argimon S."/>
            <person name="Zhang W."/>
            <person name="Yang X."/>
            <person name="Jeffery I.B."/>
            <person name="Cooney J.C."/>
            <person name="Kagawa T.F."/>
            <person name="Liu W."/>
            <person name="Song Y."/>
            <person name="Salvetti E."/>
            <person name="Wrobel A."/>
            <person name="Rasinkangas P."/>
            <person name="Parkhill J."/>
            <person name="Rea M.C."/>
            <person name="O'Sullivan O."/>
            <person name="Ritari J."/>
            <person name="Douillard F.P."/>
            <person name="Paul Ross R."/>
            <person name="Yang R."/>
            <person name="Briner A.E."/>
            <person name="Felis G.E."/>
            <person name="de Vos W.M."/>
            <person name="Barrangou R."/>
            <person name="Klaenhammer T.R."/>
            <person name="Caufield P.W."/>
            <person name="Cui Y."/>
            <person name="Zhang H."/>
            <person name="O'Toole P.W."/>
        </authorList>
    </citation>
    <scope>NUCLEOTIDE SEQUENCE [LARGE SCALE GENOMIC DNA]</scope>
    <source>
        <strain evidence="3 4">DSM 23365</strain>
    </source>
</reference>
<sequence length="670" mass="70871">MQVKPSQVISGIGATLSLLLLNNLIKTPQVQADPVPSTTTVTSTQVSDADPFTLDALTDSLQRDTTVSLTNSNDHIHAYLTHAKQLSNHQLVISQRSQYIGLVDTSDDFSFVKFWLSETANGTSYYHDKVRHVTIDGKSYAAIIIPNHILLEAHRRYMQDGNPAYINVNHHMTELTGFDALSLPFVAEPLQIVLPTINTQADRQSALTHLVGQTVNLVDSDQRVFGTYQLKASDIVLTHDDTKAGTYSYRLSDTGLTHVQAVLAQLNQITATHNGMYYSLDTNVTGHVTLTPNPTTTDSSHGNGGTTTGSSSESTTSESGSSSTATNANTNSGADTGSESTTSNSHSETTTSTSASESTTTSSANETTGSSSSNRSNSGSDTATTSATHVTTSSETTPSVSSSTHTTASEPLPVVSQLINTTFPTLTTGTLPVTPDLVTTLTTSFRSTTSNPVARPAQPTTPKAVTTSGSTTTQSTTSSDRQTPVTVSTATPRTGLATVLYINAETGRPIASEAFTGTIGEDIPFDTYQYMANLQQQGYYVTSNGTNGDAQFQSTPGVYKVLMRQQAQSANPVGTTAQSQQTPRSQTTVTETTPHQSGATPAPATTTHHRTRLKAKKLERVASQPAVMDDTDAILSSAAGTLSDDSLIHSQLGAFFVSISGKINFGYPVS</sequence>
<evidence type="ECO:0000256" key="1">
    <source>
        <dbReference type="SAM" id="MobiDB-lite"/>
    </source>
</evidence>
<dbReference type="RefSeq" id="WP_054736823.1">
    <property type="nucleotide sequence ID" value="NZ_AYZM01000021.1"/>
</dbReference>
<gene>
    <name evidence="3" type="ORF">FD14_GL001376</name>
</gene>
<feature type="domain" description="Mucin binding" evidence="2">
    <location>
        <begin position="497"/>
        <end position="558"/>
    </location>
</feature>
<comment type="caution">
    <text evidence="3">The sequence shown here is derived from an EMBL/GenBank/DDBJ whole genome shotgun (WGS) entry which is preliminary data.</text>
</comment>
<accession>A0A0R2FD69</accession>
<dbReference type="Gene3D" id="3.10.20.470">
    <property type="match status" value="1"/>
</dbReference>
<dbReference type="Pfam" id="PF17965">
    <property type="entry name" value="MucBP_2"/>
    <property type="match status" value="1"/>
</dbReference>
<dbReference type="EMBL" id="AYZM01000021">
    <property type="protein sequence ID" value="KRN26514.1"/>
    <property type="molecule type" value="Genomic_DNA"/>
</dbReference>
<protein>
    <recommendedName>
        <fullName evidence="2">Mucin binding domain-containing protein</fullName>
    </recommendedName>
</protein>
<evidence type="ECO:0000313" key="4">
    <source>
        <dbReference type="Proteomes" id="UP000051442"/>
    </source>
</evidence>
<dbReference type="STRING" id="1423804.FD14_GL001376"/>
<dbReference type="PATRIC" id="fig|1423804.4.peg.1486"/>
<feature type="region of interest" description="Disordered" evidence="1">
    <location>
        <begin position="569"/>
        <end position="613"/>
    </location>
</feature>
<proteinExistence type="predicted"/>
<dbReference type="OrthoDB" id="3237761at2"/>
<organism evidence="3 4">
    <name type="scientific">Secundilactobacillus similis DSM 23365 = JCM 2765</name>
    <dbReference type="NCBI Taxonomy" id="1423804"/>
    <lineage>
        <taxon>Bacteria</taxon>
        <taxon>Bacillati</taxon>
        <taxon>Bacillota</taxon>
        <taxon>Bacilli</taxon>
        <taxon>Lactobacillales</taxon>
        <taxon>Lactobacillaceae</taxon>
        <taxon>Secundilactobacillus</taxon>
    </lineage>
</organism>
<feature type="region of interest" description="Disordered" evidence="1">
    <location>
        <begin position="445"/>
        <end position="488"/>
    </location>
</feature>
<dbReference type="AlphaFoldDB" id="A0A0R2FD69"/>
<dbReference type="Proteomes" id="UP000051442">
    <property type="component" value="Unassembled WGS sequence"/>
</dbReference>
<feature type="compositionally biased region" description="Low complexity" evidence="1">
    <location>
        <begin position="460"/>
        <end position="479"/>
    </location>
</feature>